<evidence type="ECO:0000313" key="2">
    <source>
        <dbReference type="Proteomes" id="UP000499080"/>
    </source>
</evidence>
<accession>A0A4Y2J237</accession>
<name>A0A4Y2J237_ARAVE</name>
<keyword evidence="2" id="KW-1185">Reference proteome</keyword>
<gene>
    <name evidence="1" type="ORF">AVEN_79394_1</name>
</gene>
<dbReference type="AlphaFoldDB" id="A0A4Y2J237"/>
<proteinExistence type="predicted"/>
<organism evidence="1 2">
    <name type="scientific">Araneus ventricosus</name>
    <name type="common">Orbweaver spider</name>
    <name type="synonym">Epeira ventricosa</name>
    <dbReference type="NCBI Taxonomy" id="182803"/>
    <lineage>
        <taxon>Eukaryota</taxon>
        <taxon>Metazoa</taxon>
        <taxon>Ecdysozoa</taxon>
        <taxon>Arthropoda</taxon>
        <taxon>Chelicerata</taxon>
        <taxon>Arachnida</taxon>
        <taxon>Araneae</taxon>
        <taxon>Araneomorphae</taxon>
        <taxon>Entelegynae</taxon>
        <taxon>Araneoidea</taxon>
        <taxon>Araneidae</taxon>
        <taxon>Araneus</taxon>
    </lineage>
</organism>
<protein>
    <submittedName>
        <fullName evidence="1">Uncharacterized protein</fullName>
    </submittedName>
</protein>
<comment type="caution">
    <text evidence="1">The sequence shown here is derived from an EMBL/GenBank/DDBJ whole genome shotgun (WGS) entry which is preliminary data.</text>
</comment>
<reference evidence="1 2" key="1">
    <citation type="journal article" date="2019" name="Sci. Rep.">
        <title>Orb-weaving spider Araneus ventricosus genome elucidates the spidroin gene catalogue.</title>
        <authorList>
            <person name="Kono N."/>
            <person name="Nakamura H."/>
            <person name="Ohtoshi R."/>
            <person name="Moran D.A.P."/>
            <person name="Shinohara A."/>
            <person name="Yoshida Y."/>
            <person name="Fujiwara M."/>
            <person name="Mori M."/>
            <person name="Tomita M."/>
            <person name="Arakawa K."/>
        </authorList>
    </citation>
    <scope>NUCLEOTIDE SEQUENCE [LARGE SCALE GENOMIC DNA]</scope>
</reference>
<dbReference type="EMBL" id="BGPR01108896">
    <property type="protein sequence ID" value="GBM84197.1"/>
    <property type="molecule type" value="Genomic_DNA"/>
</dbReference>
<sequence length="124" mass="13639">ASHPTHYPLPRPTGFKPHTSHIANPIGLTPHILHTASPHIDLIPNILYAATSQFSPPSPVLLNFTLPLLRDAAHNPFTFNAANNFNTSLITHCNCPWLLHTPPTVFNLNDKRRSLMCISTPPSA</sequence>
<feature type="non-terminal residue" evidence="1">
    <location>
        <position position="1"/>
    </location>
</feature>
<evidence type="ECO:0000313" key="1">
    <source>
        <dbReference type="EMBL" id="GBM84197.1"/>
    </source>
</evidence>
<dbReference type="Proteomes" id="UP000499080">
    <property type="component" value="Unassembled WGS sequence"/>
</dbReference>